<gene>
    <name evidence="2" type="primary">g12694</name>
    <name evidence="2" type="ORF">VP750_LOCUS11286</name>
</gene>
<dbReference type="Proteomes" id="UP001497392">
    <property type="component" value="Unassembled WGS sequence"/>
</dbReference>
<evidence type="ECO:0000256" key="1">
    <source>
        <dbReference type="SAM" id="MobiDB-lite"/>
    </source>
</evidence>
<protein>
    <submittedName>
        <fullName evidence="2">G12694 protein</fullName>
    </submittedName>
</protein>
<feature type="compositionally biased region" description="Polar residues" evidence="1">
    <location>
        <begin position="1"/>
        <end position="16"/>
    </location>
</feature>
<organism evidence="2 3">
    <name type="scientific">Coccomyxa viridis</name>
    <dbReference type="NCBI Taxonomy" id="1274662"/>
    <lineage>
        <taxon>Eukaryota</taxon>
        <taxon>Viridiplantae</taxon>
        <taxon>Chlorophyta</taxon>
        <taxon>core chlorophytes</taxon>
        <taxon>Trebouxiophyceae</taxon>
        <taxon>Trebouxiophyceae incertae sedis</taxon>
        <taxon>Coccomyxaceae</taxon>
        <taxon>Coccomyxa</taxon>
    </lineage>
</organism>
<accession>A0ABP1GDL1</accession>
<comment type="caution">
    <text evidence="2">The sequence shown here is derived from an EMBL/GenBank/DDBJ whole genome shotgun (WGS) entry which is preliminary data.</text>
</comment>
<evidence type="ECO:0000313" key="2">
    <source>
        <dbReference type="EMBL" id="CAL5229380.1"/>
    </source>
</evidence>
<keyword evidence="3" id="KW-1185">Reference proteome</keyword>
<name>A0ABP1GDL1_9CHLO</name>
<feature type="region of interest" description="Disordered" evidence="1">
    <location>
        <begin position="192"/>
        <end position="327"/>
    </location>
</feature>
<proteinExistence type="predicted"/>
<evidence type="ECO:0000313" key="3">
    <source>
        <dbReference type="Proteomes" id="UP001497392"/>
    </source>
</evidence>
<reference evidence="2 3" key="1">
    <citation type="submission" date="2024-06" db="EMBL/GenBank/DDBJ databases">
        <authorList>
            <person name="Kraege A."/>
            <person name="Thomma B."/>
        </authorList>
    </citation>
    <scope>NUCLEOTIDE SEQUENCE [LARGE SCALE GENOMIC DNA]</scope>
</reference>
<sequence>MEASQQAAQNRPQQEDYTAEHAQGSSQGGSAGSEQGSPGMPKQAGKQESPHDVEAPATPQLHAPPTAVPAEEFSQKGFEAEKQTQQQEHASTLEPGSAGMHPATPAPPTRRSGRRSLHSAMSSGMSSEPSIAMSIPAAAKQHPFDQRAPTHYAVGPSMSSKENLPPKPSKAGTLQSMRAGLTPCLSDEALLSSPAKPLDATGQLGSSASMPGNFGQGSGTSLCTPAQKRMCPHSSWNSSPQEPSRAAAERPASRLAISSSHALPPPSSEPLQCSGGTALGSATPVRKEQPSVSCGAPEPQATSPQLGSKELPHPLSPKGKSICRPDWRTGSPGKARAWLMYKKVLHRGHCGGADDFQTVSVELPTETLKKRRPEFGNKTFLALESRLEDDMNIPLKARAANYQRKKILKRNAGIAPQAGHEDYKWYRQCCKACKNYY</sequence>
<feature type="region of interest" description="Disordered" evidence="1">
    <location>
        <begin position="1"/>
        <end position="180"/>
    </location>
</feature>
<dbReference type="EMBL" id="CAXHTA020000020">
    <property type="protein sequence ID" value="CAL5229380.1"/>
    <property type="molecule type" value="Genomic_DNA"/>
</dbReference>
<feature type="compositionally biased region" description="Low complexity" evidence="1">
    <location>
        <begin position="118"/>
        <end position="134"/>
    </location>
</feature>